<name>A0A6B1DRM2_9CHLR</name>
<dbReference type="GO" id="GO:0016887">
    <property type="term" value="F:ATP hydrolysis activity"/>
    <property type="evidence" value="ECO:0007669"/>
    <property type="project" value="InterPro"/>
</dbReference>
<protein>
    <submittedName>
        <fullName evidence="12">ABC transporter ATP-binding protein</fullName>
    </submittedName>
</protein>
<keyword evidence="8 9" id="KW-0472">Membrane</keyword>
<dbReference type="SUPFAM" id="SSF52540">
    <property type="entry name" value="P-loop containing nucleoside triphosphate hydrolases"/>
    <property type="match status" value="1"/>
</dbReference>
<evidence type="ECO:0000256" key="3">
    <source>
        <dbReference type="ARBA" id="ARBA00022475"/>
    </source>
</evidence>
<dbReference type="PROSITE" id="PS50929">
    <property type="entry name" value="ABC_TM1F"/>
    <property type="match status" value="1"/>
</dbReference>
<dbReference type="CDD" id="cd18547">
    <property type="entry name" value="ABC_6TM_Tm288_like"/>
    <property type="match status" value="1"/>
</dbReference>
<dbReference type="Gene3D" id="3.40.50.300">
    <property type="entry name" value="P-loop containing nucleotide triphosphate hydrolases"/>
    <property type="match status" value="1"/>
</dbReference>
<feature type="domain" description="ABC transmembrane type-1" evidence="11">
    <location>
        <begin position="31"/>
        <end position="349"/>
    </location>
</feature>
<dbReference type="PANTHER" id="PTHR43394:SF1">
    <property type="entry name" value="ATP-BINDING CASSETTE SUB-FAMILY B MEMBER 10, MITOCHONDRIAL"/>
    <property type="match status" value="1"/>
</dbReference>
<dbReference type="InterPro" id="IPR003593">
    <property type="entry name" value="AAA+_ATPase"/>
</dbReference>
<accession>A0A6B1DRM2</accession>
<gene>
    <name evidence="12" type="ORF">F4Y08_03390</name>
</gene>
<evidence type="ECO:0000256" key="5">
    <source>
        <dbReference type="ARBA" id="ARBA00022741"/>
    </source>
</evidence>
<sequence>MMDREVSRAQSVPQTLRRLGGMFAPYWPWMILVMVLVLIVAGSQVYTAVLLGQAIDCYVNPALLSGSGTVGDAAGANCWFERVDTQGWDVPALLAGLTRLMLITTAIYIVSAASRSVSFYMMSAVGNRVVRQIRVSLFRRIHSLTLGYFNRHEAGDVMSRLTNDLDTLQQSINFMMISVLLAVVTVVWILVQMLIINYVYGLISMALIPVMYLVTNWLSGLARREFRKARREIGNINADLQENISGVREMQAFVREGASSESFREVNAANRDANISAVSYTSALSPTLEAFGFLGLTVATLAGGILLLNGGTLGGQAVTLGLVITYINLVQRLNQPIGQIAVMWTNVQSAIAGSERIFELLDEEPEIQDPPSPVAVDRLRGRVEFHHVSFHYNPDEPVLDRISLIARPGETVAIVGPTGAGKTTILNLIPRFYDPISGSVKIDGVDVRQMRRSDLRSHVGMVLQDTFLFNDTIMNNIRFSREGATDAEVRGVAELSYADEFIRRLEDGYETVLGERGSGLSQGQRQLLSITRAILADPRILILDEATSSVDTRTELLIQEALEALMRGRTSFVVAHRLSTIRNADQVLMMQNGRIVEKGTHTELLAQGGAYHALYMSQYQALEDEVPA</sequence>
<comment type="caution">
    <text evidence="12">The sequence shown here is derived from an EMBL/GenBank/DDBJ whole genome shotgun (WGS) entry which is preliminary data.</text>
</comment>
<dbReference type="EMBL" id="VXPY01000018">
    <property type="protein sequence ID" value="MYD89372.1"/>
    <property type="molecule type" value="Genomic_DNA"/>
</dbReference>
<evidence type="ECO:0000256" key="2">
    <source>
        <dbReference type="ARBA" id="ARBA00022448"/>
    </source>
</evidence>
<keyword evidence="2" id="KW-0813">Transport</keyword>
<feature type="transmembrane region" description="Helical" evidence="9">
    <location>
        <begin position="92"/>
        <end position="113"/>
    </location>
</feature>
<proteinExistence type="predicted"/>
<dbReference type="Pfam" id="PF00664">
    <property type="entry name" value="ABC_membrane"/>
    <property type="match status" value="1"/>
</dbReference>
<keyword evidence="7 9" id="KW-1133">Transmembrane helix</keyword>
<feature type="transmembrane region" description="Helical" evidence="9">
    <location>
        <begin position="202"/>
        <end position="222"/>
    </location>
</feature>
<dbReference type="InterPro" id="IPR039421">
    <property type="entry name" value="Type_1_exporter"/>
</dbReference>
<keyword evidence="4 9" id="KW-0812">Transmembrane</keyword>
<evidence type="ECO:0000256" key="9">
    <source>
        <dbReference type="SAM" id="Phobius"/>
    </source>
</evidence>
<evidence type="ECO:0000259" key="11">
    <source>
        <dbReference type="PROSITE" id="PS50929"/>
    </source>
</evidence>
<feature type="transmembrane region" description="Helical" evidence="9">
    <location>
        <begin position="290"/>
        <end position="307"/>
    </location>
</feature>
<dbReference type="SMART" id="SM00382">
    <property type="entry name" value="AAA"/>
    <property type="match status" value="1"/>
</dbReference>
<dbReference type="GO" id="GO:0005524">
    <property type="term" value="F:ATP binding"/>
    <property type="evidence" value="ECO:0007669"/>
    <property type="project" value="UniProtKB-KW"/>
</dbReference>
<dbReference type="InterPro" id="IPR003439">
    <property type="entry name" value="ABC_transporter-like_ATP-bd"/>
</dbReference>
<keyword evidence="6 12" id="KW-0067">ATP-binding</keyword>
<feature type="transmembrane region" description="Helical" evidence="9">
    <location>
        <begin position="174"/>
        <end position="196"/>
    </location>
</feature>
<dbReference type="SUPFAM" id="SSF90123">
    <property type="entry name" value="ABC transporter transmembrane region"/>
    <property type="match status" value="1"/>
</dbReference>
<evidence type="ECO:0000313" key="12">
    <source>
        <dbReference type="EMBL" id="MYD89372.1"/>
    </source>
</evidence>
<keyword evidence="5" id="KW-0547">Nucleotide-binding</keyword>
<evidence type="ECO:0000259" key="10">
    <source>
        <dbReference type="PROSITE" id="PS50893"/>
    </source>
</evidence>
<dbReference type="Gene3D" id="1.20.1560.10">
    <property type="entry name" value="ABC transporter type 1, transmembrane domain"/>
    <property type="match status" value="1"/>
</dbReference>
<dbReference type="FunFam" id="3.40.50.300:FF:000287">
    <property type="entry name" value="Multidrug ABC transporter ATP-binding protein"/>
    <property type="match status" value="1"/>
</dbReference>
<organism evidence="12">
    <name type="scientific">Caldilineaceae bacterium SB0662_bin_9</name>
    <dbReference type="NCBI Taxonomy" id="2605258"/>
    <lineage>
        <taxon>Bacteria</taxon>
        <taxon>Bacillati</taxon>
        <taxon>Chloroflexota</taxon>
        <taxon>Caldilineae</taxon>
        <taxon>Caldilineales</taxon>
        <taxon>Caldilineaceae</taxon>
    </lineage>
</organism>
<feature type="transmembrane region" description="Helical" evidence="9">
    <location>
        <begin position="26"/>
        <end position="46"/>
    </location>
</feature>
<evidence type="ECO:0000256" key="6">
    <source>
        <dbReference type="ARBA" id="ARBA00022840"/>
    </source>
</evidence>
<dbReference type="PANTHER" id="PTHR43394">
    <property type="entry name" value="ATP-DEPENDENT PERMEASE MDL1, MITOCHONDRIAL"/>
    <property type="match status" value="1"/>
</dbReference>
<reference evidence="12" key="1">
    <citation type="submission" date="2019-09" db="EMBL/GenBank/DDBJ databases">
        <title>Characterisation of the sponge microbiome using genome-centric metagenomics.</title>
        <authorList>
            <person name="Engelberts J.P."/>
            <person name="Robbins S.J."/>
            <person name="De Goeij J.M."/>
            <person name="Aranda M."/>
            <person name="Bell S.C."/>
            <person name="Webster N.S."/>
        </authorList>
    </citation>
    <scope>NUCLEOTIDE SEQUENCE</scope>
    <source>
        <strain evidence="12">SB0662_bin_9</strain>
    </source>
</reference>
<dbReference type="Pfam" id="PF00005">
    <property type="entry name" value="ABC_tran"/>
    <property type="match status" value="1"/>
</dbReference>
<evidence type="ECO:0000256" key="7">
    <source>
        <dbReference type="ARBA" id="ARBA00022989"/>
    </source>
</evidence>
<dbReference type="GO" id="GO:0005886">
    <property type="term" value="C:plasma membrane"/>
    <property type="evidence" value="ECO:0007669"/>
    <property type="project" value="UniProtKB-SubCell"/>
</dbReference>
<dbReference type="PROSITE" id="PS50893">
    <property type="entry name" value="ABC_TRANSPORTER_2"/>
    <property type="match status" value="1"/>
</dbReference>
<dbReference type="InterPro" id="IPR011527">
    <property type="entry name" value="ABC1_TM_dom"/>
</dbReference>
<dbReference type="InterPro" id="IPR036640">
    <property type="entry name" value="ABC1_TM_sf"/>
</dbReference>
<evidence type="ECO:0000256" key="8">
    <source>
        <dbReference type="ARBA" id="ARBA00023136"/>
    </source>
</evidence>
<dbReference type="AlphaFoldDB" id="A0A6B1DRM2"/>
<feature type="domain" description="ABC transporter" evidence="10">
    <location>
        <begin position="383"/>
        <end position="617"/>
    </location>
</feature>
<evidence type="ECO:0000256" key="1">
    <source>
        <dbReference type="ARBA" id="ARBA00004651"/>
    </source>
</evidence>
<dbReference type="GO" id="GO:0015421">
    <property type="term" value="F:ABC-type oligopeptide transporter activity"/>
    <property type="evidence" value="ECO:0007669"/>
    <property type="project" value="TreeGrafter"/>
</dbReference>
<comment type="subcellular location">
    <subcellularLocation>
        <location evidence="1">Cell membrane</location>
        <topology evidence="1">Multi-pass membrane protein</topology>
    </subcellularLocation>
</comment>
<evidence type="ECO:0000256" key="4">
    <source>
        <dbReference type="ARBA" id="ARBA00022692"/>
    </source>
</evidence>
<dbReference type="InterPro" id="IPR027417">
    <property type="entry name" value="P-loop_NTPase"/>
</dbReference>
<keyword evidence="3" id="KW-1003">Cell membrane</keyword>
<dbReference type="FunFam" id="1.20.1560.10:FF:000011">
    <property type="entry name" value="Multidrug ABC transporter ATP-binding protein"/>
    <property type="match status" value="1"/>
</dbReference>